<reference evidence="1" key="1">
    <citation type="submission" date="2021-10" db="EMBL/GenBank/DDBJ databases">
        <title>Tamlana sargassums sp. nov., and Tamlana laminarinivorans sp. nov., two new bacteria isolated from the brown alga.</title>
        <authorList>
            <person name="Li J."/>
        </authorList>
    </citation>
    <scope>NUCLEOTIDE SEQUENCE</scope>
    <source>
        <strain evidence="1">62-3</strain>
    </source>
</reference>
<dbReference type="RefSeq" id="WP_226694698.1">
    <property type="nucleotide sequence ID" value="NZ_JAJAPX010000001.1"/>
</dbReference>
<protein>
    <submittedName>
        <fullName evidence="1">Uncharacterized protein</fullName>
    </submittedName>
</protein>
<evidence type="ECO:0000313" key="1">
    <source>
        <dbReference type="EMBL" id="MCB4807235.1"/>
    </source>
</evidence>
<keyword evidence="2" id="KW-1185">Reference proteome</keyword>
<sequence length="204" mass="23344">MKTKLSALFLLPFISFSQDVITNIDGSTINAKILEISKNEIKYKKTNYLDGPLIIIDKKDISQIKYENGDIEIFQQTTSDKEKVYAEKEKSDISSIFNKGNKVFLEKSDDANNDALEYFKNSLKKWNYWQIVENKSDADFIIVFSLKKKLMGDRKVKATLLTLSGKTYLETKSYAASQSAFSGYNGSRTAANRLVEKYFAKKFK</sequence>
<dbReference type="Proteomes" id="UP001139286">
    <property type="component" value="Unassembled WGS sequence"/>
</dbReference>
<name>A0A9X1I5J2_9FLAO</name>
<gene>
    <name evidence="1" type="ORF">LG651_03155</name>
</gene>
<proteinExistence type="predicted"/>
<dbReference type="EMBL" id="JAJAPX010000001">
    <property type="protein sequence ID" value="MCB4807235.1"/>
    <property type="molecule type" value="Genomic_DNA"/>
</dbReference>
<evidence type="ECO:0000313" key="2">
    <source>
        <dbReference type="Proteomes" id="UP001139286"/>
    </source>
</evidence>
<organism evidence="1 2">
    <name type="scientific">Neotamlana sargassicola</name>
    <dbReference type="NCBI Taxonomy" id="2883125"/>
    <lineage>
        <taxon>Bacteria</taxon>
        <taxon>Pseudomonadati</taxon>
        <taxon>Bacteroidota</taxon>
        <taxon>Flavobacteriia</taxon>
        <taxon>Flavobacteriales</taxon>
        <taxon>Flavobacteriaceae</taxon>
        <taxon>Neotamlana</taxon>
    </lineage>
</organism>
<dbReference type="AlphaFoldDB" id="A0A9X1I5J2"/>
<accession>A0A9X1I5J2</accession>
<comment type="caution">
    <text evidence="1">The sequence shown here is derived from an EMBL/GenBank/DDBJ whole genome shotgun (WGS) entry which is preliminary data.</text>
</comment>